<sequence>MKKVLFYFSVLCFGSMQAQENCSTDFNFSVDTTKAAQPFNHLAFQNDPCRFQFAIVTDRTGGHRPGVFMDGVNKLNLMQPEFVMSVGDLIEGYTLDTIELARQWNEFNSFVGHLQMPFFYVPGNHDITNAVMEKEWLSRFGSTYYHFTYKDVLFLCLNSEDQQRGAGHGTISDAQFEYAAKVLKDNPDVRWTLIFMHQPLWHQRNTVRWQELEALLGDRNHTVYAGHEHRYVKEKRNNGKYFTLATTGGGSGLRGPKLGEFDHMMWVTMTDQGPIMANLALDGIWTEDVVTQDTKNLIEKFSAHSPIEIEPLFFEGERFESGSLGLKITNDENVPMRLNFRTQNSPNLALFADSSQISVAPNSVAFMNLKLLSQEGDSLIPAQLFADLELGAEGEPAHISYPYVYRIKPLRKRALKQCSQKPKVDGSTQEWGAMSYAFERNAGTVKVEFDLAYDEQYVYVAARVTDDTIQSYGGGATWQQDNLSFVANAEKMGRSAVSVGHDWYAQDFVQQLSPANDTTPSVAYRNNLPKGTKMICRQTDYGYEGELALPISYIQSFQGENWQYLRLNVGIDDKDGGEVVRYSWLPIWRNADNYVGSGYFFRVEEKR</sequence>
<evidence type="ECO:0000259" key="3">
    <source>
        <dbReference type="Pfam" id="PF06452"/>
    </source>
</evidence>
<organism evidence="4 5">
    <name type="scientific">Croceimicrobium hydrocarbonivorans</name>
    <dbReference type="NCBI Taxonomy" id="2761580"/>
    <lineage>
        <taxon>Bacteria</taxon>
        <taxon>Pseudomonadati</taxon>
        <taxon>Bacteroidota</taxon>
        <taxon>Flavobacteriia</taxon>
        <taxon>Flavobacteriales</taxon>
        <taxon>Owenweeksiaceae</taxon>
        <taxon>Croceimicrobium</taxon>
    </lineage>
</organism>
<dbReference type="PANTHER" id="PTHR43143:SF1">
    <property type="entry name" value="SERINE_THREONINE-PROTEIN PHOSPHATASE CPPED1"/>
    <property type="match status" value="1"/>
</dbReference>
<dbReference type="Gene3D" id="2.60.40.1190">
    <property type="match status" value="1"/>
</dbReference>
<proteinExistence type="predicted"/>
<gene>
    <name evidence="4" type="ORF">H4K34_07915</name>
</gene>
<dbReference type="GO" id="GO:0030246">
    <property type="term" value="F:carbohydrate binding"/>
    <property type="evidence" value="ECO:0007669"/>
    <property type="project" value="InterPro"/>
</dbReference>
<dbReference type="SUPFAM" id="SSF49344">
    <property type="entry name" value="CBD9-like"/>
    <property type="match status" value="1"/>
</dbReference>
<reference evidence="4 5" key="1">
    <citation type="submission" date="2020-08" db="EMBL/GenBank/DDBJ databases">
        <title>Croceimicrobium hydrocarbonivorans gen. nov., sp. nov., a novel marine bacterium isolated from a bacterial consortium that degrades polyethylene terephthalate.</title>
        <authorList>
            <person name="Liu R."/>
        </authorList>
    </citation>
    <scope>NUCLEOTIDE SEQUENCE [LARGE SCALE GENOMIC DNA]</scope>
    <source>
        <strain evidence="4 5">A20-9</strain>
    </source>
</reference>
<dbReference type="InterPro" id="IPR051918">
    <property type="entry name" value="STPP_CPPED1"/>
</dbReference>
<dbReference type="InterPro" id="IPR010502">
    <property type="entry name" value="Carb-bd_dom_fam9"/>
</dbReference>
<evidence type="ECO:0000313" key="4">
    <source>
        <dbReference type="EMBL" id="QNR25757.1"/>
    </source>
</evidence>
<dbReference type="InterPro" id="IPR029052">
    <property type="entry name" value="Metallo-depent_PP-like"/>
</dbReference>
<keyword evidence="1" id="KW-0732">Signal</keyword>
<dbReference type="RefSeq" id="WP_210760282.1">
    <property type="nucleotide sequence ID" value="NZ_CP060139.1"/>
</dbReference>
<dbReference type="Proteomes" id="UP000516305">
    <property type="component" value="Chromosome"/>
</dbReference>
<dbReference type="Pfam" id="PF00149">
    <property type="entry name" value="Metallophos"/>
    <property type="match status" value="1"/>
</dbReference>
<accession>A0A7H0VJ59</accession>
<dbReference type="Pfam" id="PF06452">
    <property type="entry name" value="CBM9_1"/>
    <property type="match status" value="1"/>
</dbReference>
<dbReference type="GO" id="GO:0016052">
    <property type="term" value="P:carbohydrate catabolic process"/>
    <property type="evidence" value="ECO:0007669"/>
    <property type="project" value="InterPro"/>
</dbReference>
<feature type="domain" description="Calcineurin-like phosphoesterase" evidence="2">
    <location>
        <begin position="79"/>
        <end position="231"/>
    </location>
</feature>
<dbReference type="KEGG" id="chyd:H4K34_07915"/>
<dbReference type="GO" id="GO:0004553">
    <property type="term" value="F:hydrolase activity, hydrolyzing O-glycosyl compounds"/>
    <property type="evidence" value="ECO:0007669"/>
    <property type="project" value="InterPro"/>
</dbReference>
<name>A0A7H0VJ59_9FLAO</name>
<feature type="domain" description="Carbohydrate-binding" evidence="3">
    <location>
        <begin position="441"/>
        <end position="583"/>
    </location>
</feature>
<dbReference type="InterPro" id="IPR004843">
    <property type="entry name" value="Calcineurin-like_PHP"/>
</dbReference>
<evidence type="ECO:0000313" key="5">
    <source>
        <dbReference type="Proteomes" id="UP000516305"/>
    </source>
</evidence>
<protein>
    <submittedName>
        <fullName evidence="4">Metallophosphoesterase</fullName>
    </submittedName>
</protein>
<dbReference type="Gene3D" id="3.60.21.10">
    <property type="match status" value="1"/>
</dbReference>
<dbReference type="EMBL" id="CP060139">
    <property type="protein sequence ID" value="QNR25757.1"/>
    <property type="molecule type" value="Genomic_DNA"/>
</dbReference>
<feature type="chain" id="PRO_5028869096" evidence="1">
    <location>
        <begin position="19"/>
        <end position="607"/>
    </location>
</feature>
<dbReference type="SUPFAM" id="SSF56300">
    <property type="entry name" value="Metallo-dependent phosphatases"/>
    <property type="match status" value="1"/>
</dbReference>
<feature type="signal peptide" evidence="1">
    <location>
        <begin position="1"/>
        <end position="18"/>
    </location>
</feature>
<dbReference type="PANTHER" id="PTHR43143">
    <property type="entry name" value="METALLOPHOSPHOESTERASE, CALCINEURIN SUPERFAMILY"/>
    <property type="match status" value="1"/>
</dbReference>
<dbReference type="AlphaFoldDB" id="A0A7H0VJ59"/>
<evidence type="ECO:0000256" key="1">
    <source>
        <dbReference type="SAM" id="SignalP"/>
    </source>
</evidence>
<keyword evidence="5" id="KW-1185">Reference proteome</keyword>
<evidence type="ECO:0000259" key="2">
    <source>
        <dbReference type="Pfam" id="PF00149"/>
    </source>
</evidence>